<evidence type="ECO:0008006" key="4">
    <source>
        <dbReference type="Google" id="ProtNLM"/>
    </source>
</evidence>
<feature type="region of interest" description="Disordered" evidence="1">
    <location>
        <begin position="99"/>
        <end position="119"/>
    </location>
</feature>
<dbReference type="AlphaFoldDB" id="A0A6N4RBS2"/>
<evidence type="ECO:0000313" key="3">
    <source>
        <dbReference type="Proteomes" id="UP000320948"/>
    </source>
</evidence>
<dbReference type="InterPro" id="IPR021130">
    <property type="entry name" value="PRib-ATP_PPHydrolase-like"/>
</dbReference>
<evidence type="ECO:0000256" key="1">
    <source>
        <dbReference type="SAM" id="MobiDB-lite"/>
    </source>
</evidence>
<organism evidence="2 3">
    <name type="scientific">Blastochloris viridis</name>
    <name type="common">Rhodopseudomonas viridis</name>
    <dbReference type="NCBI Taxonomy" id="1079"/>
    <lineage>
        <taxon>Bacteria</taxon>
        <taxon>Pseudomonadati</taxon>
        <taxon>Pseudomonadota</taxon>
        <taxon>Alphaproteobacteria</taxon>
        <taxon>Hyphomicrobiales</taxon>
        <taxon>Blastochloridaceae</taxon>
        <taxon>Blastochloris</taxon>
    </lineage>
</organism>
<dbReference type="Pfam" id="PF01503">
    <property type="entry name" value="PRA-PH"/>
    <property type="match status" value="1"/>
</dbReference>
<dbReference type="CDD" id="cd11530">
    <property type="entry name" value="NTP-PPase_DR2231_like"/>
    <property type="match status" value="1"/>
</dbReference>
<evidence type="ECO:0000313" key="2">
    <source>
        <dbReference type="EMBL" id="TKW61482.1"/>
    </source>
</evidence>
<dbReference type="InterPro" id="IPR033653">
    <property type="entry name" value="NTP-PPase_DR2231-like"/>
</dbReference>
<comment type="caution">
    <text evidence="2">The sequence shown here is derived from an EMBL/GenBank/DDBJ whole genome shotgun (WGS) entry which is preliminary data.</text>
</comment>
<dbReference type="Gene3D" id="1.10.3420.10">
    <property type="entry name" value="putative ntp pyrophosphohydrolase like domain"/>
    <property type="match status" value="1"/>
</dbReference>
<accession>A0A6N4RBS2</accession>
<feature type="compositionally biased region" description="Polar residues" evidence="1">
    <location>
        <begin position="99"/>
        <end position="114"/>
    </location>
</feature>
<gene>
    <name evidence="2" type="ORF">DI628_02345</name>
</gene>
<dbReference type="InterPro" id="IPR023292">
    <property type="entry name" value="NTP_PyroPHydrolase-like_dom_sf"/>
</dbReference>
<reference evidence="2 3" key="1">
    <citation type="journal article" date="2017" name="Nat. Commun.">
        <title>In situ click chemistry generation of cyclooxygenase-2 inhibitors.</title>
        <authorList>
            <person name="Bhardwaj A."/>
            <person name="Kaur J."/>
            <person name="Wuest M."/>
            <person name="Wuest F."/>
        </authorList>
    </citation>
    <scope>NUCLEOTIDE SEQUENCE [LARGE SCALE GENOMIC DNA]</scope>
    <source>
        <strain evidence="2">S2_018_000_R2_106</strain>
    </source>
</reference>
<dbReference type="SUPFAM" id="SSF101386">
    <property type="entry name" value="all-alpha NTP pyrophosphatases"/>
    <property type="match status" value="1"/>
</dbReference>
<proteinExistence type="predicted"/>
<protein>
    <recommendedName>
        <fullName evidence="4">Phosphoribosyl-ATP pyrophosphohydrolase</fullName>
    </recommendedName>
</protein>
<name>A0A6N4RBS2_BLAVI</name>
<sequence>MKSNFHLVGDFHAKYGYGVDCTDEELQRTLPIRGRILEEEVRETAEAVDEFLNASTPQERKATKAHLAKEYIDMLYVVYGSLQALGVDADAAFAEVHSSNMSKTPGNGTNSNKPTKGPDYFEANMEQFV</sequence>
<dbReference type="Proteomes" id="UP000320948">
    <property type="component" value="Unassembled WGS sequence"/>
</dbReference>
<dbReference type="EMBL" id="VAFM01000001">
    <property type="protein sequence ID" value="TKW61482.1"/>
    <property type="molecule type" value="Genomic_DNA"/>
</dbReference>